<accession>A0ABV7IM85</accession>
<dbReference type="Proteomes" id="UP001595604">
    <property type="component" value="Unassembled WGS sequence"/>
</dbReference>
<evidence type="ECO:0000313" key="1">
    <source>
        <dbReference type="EMBL" id="MFC3173107.1"/>
    </source>
</evidence>
<sequence length="68" mass="7510">MSVQSNFYAAQAESCARAARESNLPMQREKYERAGAAWLTLANRENEIAAARDRRLAEAAIKAELPAT</sequence>
<evidence type="ECO:0000313" key="2">
    <source>
        <dbReference type="Proteomes" id="UP001595604"/>
    </source>
</evidence>
<dbReference type="EMBL" id="JBHRTQ010000003">
    <property type="protein sequence ID" value="MFC3173107.1"/>
    <property type="molecule type" value="Genomic_DNA"/>
</dbReference>
<protein>
    <submittedName>
        <fullName evidence="1">Uncharacterized protein</fullName>
    </submittedName>
</protein>
<gene>
    <name evidence="1" type="ORF">ACFOD9_02460</name>
</gene>
<comment type="caution">
    <text evidence="1">The sequence shown here is derived from an EMBL/GenBank/DDBJ whole genome shotgun (WGS) entry which is preliminary data.</text>
</comment>
<dbReference type="RefSeq" id="WP_379508501.1">
    <property type="nucleotide sequence ID" value="NZ_JBHRTQ010000003.1"/>
</dbReference>
<reference evidence="2" key="1">
    <citation type="journal article" date="2019" name="Int. J. Syst. Evol. Microbiol.">
        <title>The Global Catalogue of Microorganisms (GCM) 10K type strain sequencing project: providing services to taxonomists for standard genome sequencing and annotation.</title>
        <authorList>
            <consortium name="The Broad Institute Genomics Platform"/>
            <consortium name="The Broad Institute Genome Sequencing Center for Infectious Disease"/>
            <person name="Wu L."/>
            <person name="Ma J."/>
        </authorList>
    </citation>
    <scope>NUCLEOTIDE SEQUENCE [LARGE SCALE GENOMIC DNA]</scope>
    <source>
        <strain evidence="2">KCTC 42984</strain>
    </source>
</reference>
<organism evidence="1 2">
    <name type="scientific">Novosphingobium bradum</name>
    <dbReference type="NCBI Taxonomy" id="1737444"/>
    <lineage>
        <taxon>Bacteria</taxon>
        <taxon>Pseudomonadati</taxon>
        <taxon>Pseudomonadota</taxon>
        <taxon>Alphaproteobacteria</taxon>
        <taxon>Sphingomonadales</taxon>
        <taxon>Sphingomonadaceae</taxon>
        <taxon>Novosphingobium</taxon>
    </lineage>
</organism>
<proteinExistence type="predicted"/>
<keyword evidence="2" id="KW-1185">Reference proteome</keyword>
<name>A0ABV7IM85_9SPHN</name>